<sequence>MKIKVVNQRLYLEPPETAEGTREYLKAEFSFSEEWDGMTKTAFFRGADGNTYSQLLKDDACTVPAEALAASGRVGVSVSGTLGETVITTDIKSFSVPATLSGGTPSDPEPTVWQQILDKVDETRQIAQSVRDDADAGRFAASPEMVEQAVSVYIQAALSPEMHRNIFRGKHLGESITEEQLEVIRDGSFADLYVGDYWEINGVKYRIADINYWKNVGYPESEKVQKPHVLIVPDTILGSGQMDTGNSTSGGYKSSTMKTVRLNQIANSLPDAFKNILISHRIFSDGTWITASIDLMNEVMVHGTYICTDNSNKQTSDTQQLSLFGLVPELKVVGVNYWLRNVAGSQTYTLVSQYGDASTDAATSTYGIRPVFAIG</sequence>
<proteinExistence type="predicted"/>
<protein>
    <submittedName>
        <fullName evidence="1">Uncharacterized protein</fullName>
    </submittedName>
</protein>
<dbReference type="EMBL" id="BK015618">
    <property type="protein sequence ID" value="DAE16237.1"/>
    <property type="molecule type" value="Genomic_DNA"/>
</dbReference>
<reference evidence="1" key="1">
    <citation type="journal article" date="2021" name="Proc. Natl. Acad. Sci. U.S.A.">
        <title>A Catalog of Tens of Thousands of Viruses from Human Metagenomes Reveals Hidden Associations with Chronic Diseases.</title>
        <authorList>
            <person name="Tisza M.J."/>
            <person name="Buck C.B."/>
        </authorList>
    </citation>
    <scope>NUCLEOTIDE SEQUENCE</scope>
    <source>
        <strain evidence="1">CtS0613</strain>
    </source>
</reference>
<evidence type="ECO:0000313" key="1">
    <source>
        <dbReference type="EMBL" id="DAE16237.1"/>
    </source>
</evidence>
<organism evidence="1">
    <name type="scientific">Siphoviridae sp. ctS0613</name>
    <dbReference type="NCBI Taxonomy" id="2825506"/>
    <lineage>
        <taxon>Viruses</taxon>
        <taxon>Duplodnaviria</taxon>
        <taxon>Heunggongvirae</taxon>
        <taxon>Uroviricota</taxon>
        <taxon>Caudoviricetes</taxon>
    </lineage>
</organism>
<accession>A0A8S5QBV0</accession>
<name>A0A8S5QBV0_9CAUD</name>